<keyword evidence="6" id="KW-1185">Reference proteome</keyword>
<accession>A0A2U1JLW8</accession>
<dbReference type="EMBL" id="QCZI01000005">
    <property type="protein sequence ID" value="PWA05974.1"/>
    <property type="molecule type" value="Genomic_DNA"/>
</dbReference>
<sequence length="451" mass="49110">MKKTLFFLGIISLWNSSMAQTNPAITSWLRNTTSITGRHYVSGNSTPIADATLANVQKVQYSAQYVYVSTNGIPSYVTGPFLDGNPNLAGTQNAIFKFPLTPTPNTGTSTPTTGGNIGVFINGVALFDYRDGVSYKSSTGLNAGGPSGGTGDGVWNRDAVLYEKTGFDCAKGHPAGTNYHHHQNPSAFNLDLKVISNICNLYLADGLYVINPAQHSPLLGFAYDGYPIYGAFGYKNVDGTGGITRIKSGFSLRNIATRTTYYTGIAVASGPTVSINFPLGMYKEDYQFTANAASDYLDIHNGRFCVTPEYPNGTYAYFCTVDSNYNSTYPYVVGPTFYGTKVASKLTSAVTETTTTYSPVLSTSNFDFDNLEFKIYPNPASDLIAIQSSEMIMNNLNAELIDERGRIVATKSFLQGSTICHFETDTLYNGIYFLKISNNTMVKTYKIFIQK</sequence>
<feature type="domain" description="YHYH" evidence="3">
    <location>
        <begin position="96"/>
        <end position="326"/>
    </location>
</feature>
<feature type="domain" description="Secretion system C-terminal sorting" evidence="4">
    <location>
        <begin position="375"/>
        <end position="449"/>
    </location>
</feature>
<gene>
    <name evidence="5" type="ORF">DB895_05425</name>
</gene>
<keyword evidence="1 2" id="KW-0732">Signal</keyword>
<reference evidence="5 6" key="1">
    <citation type="submission" date="2018-04" db="EMBL/GenBank/DDBJ databases">
        <title>Flavobacterium sp. nov., isolated from glacier ice.</title>
        <authorList>
            <person name="Liu Q."/>
            <person name="Xin Y.-H."/>
        </authorList>
    </citation>
    <scope>NUCLEOTIDE SEQUENCE [LARGE SCALE GENOMIC DNA]</scope>
    <source>
        <strain evidence="5 6">RB1R5</strain>
    </source>
</reference>
<feature type="signal peptide" evidence="2">
    <location>
        <begin position="1"/>
        <end position="19"/>
    </location>
</feature>
<evidence type="ECO:0000313" key="6">
    <source>
        <dbReference type="Proteomes" id="UP000245449"/>
    </source>
</evidence>
<evidence type="ECO:0000256" key="2">
    <source>
        <dbReference type="SAM" id="SignalP"/>
    </source>
</evidence>
<evidence type="ECO:0000259" key="3">
    <source>
        <dbReference type="Pfam" id="PF14240"/>
    </source>
</evidence>
<protein>
    <recommendedName>
        <fullName evidence="7">YHYH domain-containing protein</fullName>
    </recommendedName>
</protein>
<feature type="chain" id="PRO_5015688309" description="YHYH domain-containing protein" evidence="2">
    <location>
        <begin position="20"/>
        <end position="451"/>
    </location>
</feature>
<comment type="caution">
    <text evidence="5">The sequence shown here is derived from an EMBL/GenBank/DDBJ whole genome shotgun (WGS) entry which is preliminary data.</text>
</comment>
<evidence type="ECO:0000313" key="5">
    <source>
        <dbReference type="EMBL" id="PWA05974.1"/>
    </source>
</evidence>
<dbReference type="InterPro" id="IPR025924">
    <property type="entry name" value="YHYH_dom"/>
</dbReference>
<dbReference type="AlphaFoldDB" id="A0A2U1JLW8"/>
<dbReference type="Pfam" id="PF18962">
    <property type="entry name" value="Por_Secre_tail"/>
    <property type="match status" value="1"/>
</dbReference>
<dbReference type="RefSeq" id="WP_116724459.1">
    <property type="nucleotide sequence ID" value="NZ_QCZI01000005.1"/>
</dbReference>
<evidence type="ECO:0008006" key="7">
    <source>
        <dbReference type="Google" id="ProtNLM"/>
    </source>
</evidence>
<proteinExistence type="predicted"/>
<dbReference type="NCBIfam" id="TIGR04183">
    <property type="entry name" value="Por_Secre_tail"/>
    <property type="match status" value="1"/>
</dbReference>
<name>A0A2U1JLW8_9FLAO</name>
<dbReference type="OrthoDB" id="665834at2"/>
<evidence type="ECO:0000256" key="1">
    <source>
        <dbReference type="ARBA" id="ARBA00022729"/>
    </source>
</evidence>
<dbReference type="InterPro" id="IPR026444">
    <property type="entry name" value="Secre_tail"/>
</dbReference>
<dbReference type="Pfam" id="PF14240">
    <property type="entry name" value="YHYH"/>
    <property type="match status" value="1"/>
</dbReference>
<evidence type="ECO:0000259" key="4">
    <source>
        <dbReference type="Pfam" id="PF18962"/>
    </source>
</evidence>
<organism evidence="5 6">
    <name type="scientific">Flavobacterium psychrotolerans</name>
    <dbReference type="NCBI Taxonomy" id="2169410"/>
    <lineage>
        <taxon>Bacteria</taxon>
        <taxon>Pseudomonadati</taxon>
        <taxon>Bacteroidota</taxon>
        <taxon>Flavobacteriia</taxon>
        <taxon>Flavobacteriales</taxon>
        <taxon>Flavobacteriaceae</taxon>
        <taxon>Flavobacterium</taxon>
    </lineage>
</organism>
<dbReference type="Proteomes" id="UP000245449">
    <property type="component" value="Unassembled WGS sequence"/>
</dbReference>